<evidence type="ECO:0000313" key="2">
    <source>
        <dbReference type="Proteomes" id="UP001596395"/>
    </source>
</evidence>
<dbReference type="RefSeq" id="WP_336350491.1">
    <property type="nucleotide sequence ID" value="NZ_JAZAQL010000002.1"/>
</dbReference>
<organism evidence="1 2">
    <name type="scientific">Halorubellus litoreus</name>
    <dbReference type="NCBI Taxonomy" id="755308"/>
    <lineage>
        <taxon>Archaea</taxon>
        <taxon>Methanobacteriati</taxon>
        <taxon>Methanobacteriota</taxon>
        <taxon>Stenosarchaea group</taxon>
        <taxon>Halobacteria</taxon>
        <taxon>Halobacteriales</taxon>
        <taxon>Halorubellaceae</taxon>
        <taxon>Halorubellus</taxon>
    </lineage>
</organism>
<dbReference type="AlphaFoldDB" id="A0ABD5VGB3"/>
<protein>
    <submittedName>
        <fullName evidence="1">Uncharacterized protein</fullName>
    </submittedName>
</protein>
<proteinExistence type="predicted"/>
<dbReference type="Proteomes" id="UP001596395">
    <property type="component" value="Unassembled WGS sequence"/>
</dbReference>
<accession>A0ABD5VGB3</accession>
<sequence length="197" mass="21833">MSLLDAMPGSTKRGMAQKLLTSEMGNALLDIVARAEHQLVESVVDLQRAADLADEERIERVIPPEDRREQLRSLALAKLEGRFPEWWVVNCSGVDNAEEATEKVGVDWEAQKARWADLVRENGAEGDDVVLAESYCQRRYGCSLKQFRHLVVEWPEGDDGGEPREAREMRAVAVGGLSQAKETIDAVTAELDGGNDE</sequence>
<name>A0ABD5VGB3_9EURY</name>
<reference evidence="1 2" key="1">
    <citation type="journal article" date="2019" name="Int. J. Syst. Evol. Microbiol.">
        <title>The Global Catalogue of Microorganisms (GCM) 10K type strain sequencing project: providing services to taxonomists for standard genome sequencing and annotation.</title>
        <authorList>
            <consortium name="The Broad Institute Genomics Platform"/>
            <consortium name="The Broad Institute Genome Sequencing Center for Infectious Disease"/>
            <person name="Wu L."/>
            <person name="Ma J."/>
        </authorList>
    </citation>
    <scope>NUCLEOTIDE SEQUENCE [LARGE SCALE GENOMIC DNA]</scope>
    <source>
        <strain evidence="1 2">GX26</strain>
    </source>
</reference>
<keyword evidence="2" id="KW-1185">Reference proteome</keyword>
<gene>
    <name evidence="1" type="ORF">ACFQGB_11730</name>
</gene>
<comment type="caution">
    <text evidence="1">The sequence shown here is derived from an EMBL/GenBank/DDBJ whole genome shotgun (WGS) entry which is preliminary data.</text>
</comment>
<evidence type="ECO:0000313" key="1">
    <source>
        <dbReference type="EMBL" id="MFC6953533.1"/>
    </source>
</evidence>
<dbReference type="EMBL" id="JBHSXN010000002">
    <property type="protein sequence ID" value="MFC6953533.1"/>
    <property type="molecule type" value="Genomic_DNA"/>
</dbReference>